<dbReference type="Proteomes" id="UP000033731">
    <property type="component" value="Unassembled WGS sequence"/>
</dbReference>
<dbReference type="EMBL" id="JMTK01000002">
    <property type="protein sequence ID" value="KJZ81713.1"/>
    <property type="molecule type" value="Genomic_DNA"/>
</dbReference>
<gene>
    <name evidence="1" type="ORF">DJ66_0435</name>
</gene>
<name>A0A0F4VJP3_9HYPH</name>
<evidence type="ECO:0000313" key="2">
    <source>
        <dbReference type="Proteomes" id="UP000033731"/>
    </source>
</evidence>
<keyword evidence="2" id="KW-1185">Reference proteome</keyword>
<proteinExistence type="predicted"/>
<organism evidence="1 2">
    <name type="scientific">Candidatus Liberibacter solanacearum</name>
    <dbReference type="NCBI Taxonomy" id="556287"/>
    <lineage>
        <taxon>Bacteria</taxon>
        <taxon>Pseudomonadati</taxon>
        <taxon>Pseudomonadota</taxon>
        <taxon>Alphaproteobacteria</taxon>
        <taxon>Hyphomicrobiales</taxon>
        <taxon>Rhizobiaceae</taxon>
        <taxon>Liberibacter</taxon>
    </lineage>
</organism>
<reference evidence="1 2" key="1">
    <citation type="journal article" date="2015" name="Phytopathology">
        <title>Genomes of Candidatus Liberibacter solanacearum haplotype A from New Zealand and the USA suggest significant genome plasticity in the species.</title>
        <authorList>
            <person name="Thompson S.M."/>
            <person name="Johnson C.P."/>
            <person name="Lu A.Y."/>
            <person name="Frampton R.A."/>
            <person name="Sullivan K.L."/>
            <person name="Fiers M.W."/>
            <person name="Crowhurst R.N."/>
            <person name="Pitman A.R."/>
            <person name="Scott I."/>
            <person name="Gudmestad N.C."/>
            <person name="Smith G.R."/>
        </authorList>
    </citation>
    <scope>NUCLEOTIDE SEQUENCE [LARGE SCALE GENOMIC DNA]</scope>
    <source>
        <strain evidence="1 2">LsoNZ1</strain>
    </source>
</reference>
<comment type="caution">
    <text evidence="1">The sequence shown here is derived from an EMBL/GenBank/DDBJ whole genome shotgun (WGS) entry which is preliminary data.</text>
</comment>
<dbReference type="AlphaFoldDB" id="A0A0F4VJP3"/>
<accession>A0A0F4VJP3</accession>
<sequence>MFLFLCIDLSSESIPLANESMRLANALLRLEDSSSSVIDSYLFFYLFLLALI</sequence>
<protein>
    <submittedName>
        <fullName evidence="1">Uncharacterized protein</fullName>
    </submittedName>
</protein>
<evidence type="ECO:0000313" key="1">
    <source>
        <dbReference type="EMBL" id="KJZ81713.1"/>
    </source>
</evidence>
<dbReference type="PATRIC" id="fig|556287.9.peg.458"/>